<dbReference type="EMBL" id="ANOG01001094">
    <property type="protein sequence ID" value="EMI15422.1"/>
    <property type="molecule type" value="Genomic_DNA"/>
</dbReference>
<dbReference type="Proteomes" id="UP000011991">
    <property type="component" value="Unassembled WGS sequence"/>
</dbReference>
<dbReference type="GO" id="GO:0016740">
    <property type="term" value="F:transferase activity"/>
    <property type="evidence" value="ECO:0007669"/>
    <property type="project" value="UniProtKB-KW"/>
</dbReference>
<dbReference type="SUPFAM" id="SSF53328">
    <property type="entry name" value="Formyltransferase"/>
    <property type="match status" value="1"/>
</dbReference>
<organism evidence="1 2">
    <name type="scientific">Rhodopirellula maiorica SM1</name>
    <dbReference type="NCBI Taxonomy" id="1265738"/>
    <lineage>
        <taxon>Bacteria</taxon>
        <taxon>Pseudomonadati</taxon>
        <taxon>Planctomycetota</taxon>
        <taxon>Planctomycetia</taxon>
        <taxon>Pirellulales</taxon>
        <taxon>Pirellulaceae</taxon>
        <taxon>Novipirellula</taxon>
    </lineage>
</organism>
<comment type="caution">
    <text evidence="1">The sequence shown here is derived from an EMBL/GenBank/DDBJ whole genome shotgun (WGS) entry which is preliminary data.</text>
</comment>
<accession>M5RJ71</accession>
<proteinExistence type="predicted"/>
<keyword evidence="1" id="KW-0808">Transferase</keyword>
<protein>
    <submittedName>
        <fullName evidence="1">Methionyl-tRNA formyltransferase-like protein</fullName>
    </submittedName>
</protein>
<evidence type="ECO:0000313" key="1">
    <source>
        <dbReference type="EMBL" id="EMI15422.1"/>
    </source>
</evidence>
<dbReference type="RefSeq" id="WP_008709255.1">
    <property type="nucleotide sequence ID" value="NZ_ANOG01001094.1"/>
</dbReference>
<sequence>MSLKITIATTAESWLFPLLAGLQQDLCRDGHEVTIVADANEIVTSDITFLLSYWGIVSADVLARSRNTLVVHESDLPLGRGWSPVTWQVLAGINRIPVCLIEAVERFDEGDIYLTDHMELGGDELLPEIRDEQARVTFKLCRDFVRQYPAILDQRRAQTGSGTVYRRRGPADSKLDPQRTIAEQFNLLRVVDNDAYPAHFELGG</sequence>
<keyword evidence="2" id="KW-1185">Reference proteome</keyword>
<dbReference type="Gene3D" id="3.40.50.12230">
    <property type="match status" value="1"/>
</dbReference>
<dbReference type="InterPro" id="IPR036477">
    <property type="entry name" value="Formyl_transf_N_sf"/>
</dbReference>
<evidence type="ECO:0000313" key="2">
    <source>
        <dbReference type="Proteomes" id="UP000011991"/>
    </source>
</evidence>
<dbReference type="AlphaFoldDB" id="M5RJ71"/>
<gene>
    <name evidence="1" type="ORF">RMSM_07651</name>
</gene>
<feature type="non-terminal residue" evidence="1">
    <location>
        <position position="204"/>
    </location>
</feature>
<name>M5RJ71_9BACT</name>
<reference evidence="1 2" key="1">
    <citation type="journal article" date="2013" name="Mar. Genomics">
        <title>Expression of sulfatases in Rhodopirellula baltica and the diversity of sulfatases in the genus Rhodopirellula.</title>
        <authorList>
            <person name="Wegner C.E."/>
            <person name="Richter-Heitmann T."/>
            <person name="Klindworth A."/>
            <person name="Klockow C."/>
            <person name="Richter M."/>
            <person name="Achstetter T."/>
            <person name="Glockner F.O."/>
            <person name="Harder J."/>
        </authorList>
    </citation>
    <scope>NUCLEOTIDE SEQUENCE [LARGE SCALE GENOMIC DNA]</scope>
    <source>
        <strain evidence="1 2">SM1</strain>
    </source>
</reference>